<dbReference type="InterPro" id="IPR000082">
    <property type="entry name" value="SEA_dom"/>
</dbReference>
<dbReference type="GO" id="GO:0006508">
    <property type="term" value="P:proteolysis"/>
    <property type="evidence" value="ECO:0007669"/>
    <property type="project" value="UniProtKB-KW"/>
</dbReference>
<dbReference type="InterPro" id="IPR009003">
    <property type="entry name" value="Peptidase_S1_PA"/>
</dbReference>
<evidence type="ECO:0000313" key="15">
    <source>
        <dbReference type="Proteomes" id="UP000314987"/>
    </source>
</evidence>
<reference evidence="14" key="2">
    <citation type="submission" date="2025-08" db="UniProtKB">
        <authorList>
            <consortium name="Ensembl"/>
        </authorList>
    </citation>
    <scope>IDENTIFICATION</scope>
</reference>
<sequence>MYQPPRLGSRNFPMNPWVIGLTVVAVVLVLALVIALPVHFLVCDRKPHYYQTSFRIPRVELEAAHSEIKARITNQVDDIFRKSNLKGQYIKSHVVRFRSSTDGLKAEVLLKFQFASVDNENKIKKMAEKILHQNLKDGTHFFEVDGSSPHLQVINTAEAEYHINSGCGLGTDPSFLTERISNGGTISQKASWPWQASLQVDRHHICGASLISDKWLLTAAHCFNNNKNPRLWTATFGTTLQPALMRRNVRSIIIHENYASHKHEDDIAVVLLSNPITFSDDVRTVCLPEATFEALPQSNVVVTGWGASKESGPISNKLREAKVEIISNDVCNRIDVYGGAVSSGMLCAGFLSGKIDACEGDSGGPLVIPENRLWYIIGIVSWGIGCGKENKPGLYTKVTRYRDWIKSKTNL</sequence>
<comment type="subcellular location">
    <subcellularLocation>
        <location evidence="1">Membrane</location>
        <topology evidence="1">Single-pass type II membrane protein</topology>
    </subcellularLocation>
</comment>
<keyword evidence="15" id="KW-1185">Reference proteome</keyword>
<gene>
    <name evidence="14" type="primary">LOC114023676</name>
</gene>
<dbReference type="FunFam" id="2.40.10.10:FF:000003">
    <property type="entry name" value="Transmembrane serine protease 3"/>
    <property type="match status" value="1"/>
</dbReference>
<dbReference type="PROSITE" id="PS50240">
    <property type="entry name" value="TRYPSIN_DOM"/>
    <property type="match status" value="1"/>
</dbReference>
<dbReference type="PROSITE" id="PS50024">
    <property type="entry name" value="SEA"/>
    <property type="match status" value="1"/>
</dbReference>
<dbReference type="OMA" id="AFDQKFY"/>
<keyword evidence="6" id="KW-0735">Signal-anchor</keyword>
<keyword evidence="8 11" id="KW-0472">Membrane</keyword>
<dbReference type="PROSITE" id="PS00134">
    <property type="entry name" value="TRYPSIN_HIS"/>
    <property type="match status" value="1"/>
</dbReference>
<evidence type="ECO:0000256" key="1">
    <source>
        <dbReference type="ARBA" id="ARBA00004606"/>
    </source>
</evidence>
<dbReference type="Pfam" id="PF01390">
    <property type="entry name" value="SEA"/>
    <property type="match status" value="1"/>
</dbReference>
<dbReference type="SMART" id="SM00020">
    <property type="entry name" value="Tryp_SPc"/>
    <property type="match status" value="1"/>
</dbReference>
<evidence type="ECO:0000256" key="10">
    <source>
        <dbReference type="RuleBase" id="RU363034"/>
    </source>
</evidence>
<dbReference type="STRING" id="29139.ENSVURP00010015952"/>
<keyword evidence="2 10" id="KW-0645">Protease</keyword>
<dbReference type="OrthoDB" id="9425590at2759"/>
<reference evidence="14" key="3">
    <citation type="submission" date="2025-09" db="UniProtKB">
        <authorList>
            <consortium name="Ensembl"/>
        </authorList>
    </citation>
    <scope>IDENTIFICATION</scope>
</reference>
<name>A0A4X2L493_VOMUR</name>
<evidence type="ECO:0000259" key="13">
    <source>
        <dbReference type="PROSITE" id="PS50240"/>
    </source>
</evidence>
<accession>A0A4X2L493</accession>
<protein>
    <recommendedName>
        <fullName evidence="16">Transmembrane protease serine</fullName>
    </recommendedName>
</protein>
<evidence type="ECO:0000256" key="3">
    <source>
        <dbReference type="ARBA" id="ARBA00022692"/>
    </source>
</evidence>
<dbReference type="SUPFAM" id="SSF50494">
    <property type="entry name" value="Trypsin-like serine proteases"/>
    <property type="match status" value="1"/>
</dbReference>
<dbReference type="InterPro" id="IPR001254">
    <property type="entry name" value="Trypsin_dom"/>
</dbReference>
<dbReference type="InterPro" id="IPR033116">
    <property type="entry name" value="TRYPSIN_SER"/>
</dbReference>
<keyword evidence="5 10" id="KW-0720">Serine protease</keyword>
<dbReference type="Proteomes" id="UP000314987">
    <property type="component" value="Unassembled WGS sequence"/>
</dbReference>
<dbReference type="AlphaFoldDB" id="A0A4X2L493"/>
<dbReference type="Pfam" id="PF00089">
    <property type="entry name" value="Trypsin"/>
    <property type="match status" value="1"/>
</dbReference>
<dbReference type="GeneID" id="114023676"/>
<feature type="domain" description="Peptidase S1" evidence="13">
    <location>
        <begin position="180"/>
        <end position="410"/>
    </location>
</feature>
<dbReference type="PANTHER" id="PTHR24252">
    <property type="entry name" value="ACROSIN-RELATED"/>
    <property type="match status" value="1"/>
</dbReference>
<dbReference type="Gene3D" id="3.30.70.960">
    <property type="entry name" value="SEA domain"/>
    <property type="match status" value="1"/>
</dbReference>
<feature type="transmembrane region" description="Helical" evidence="11">
    <location>
        <begin position="17"/>
        <end position="42"/>
    </location>
</feature>
<evidence type="ECO:0000256" key="7">
    <source>
        <dbReference type="ARBA" id="ARBA00022989"/>
    </source>
</evidence>
<dbReference type="InterPro" id="IPR036364">
    <property type="entry name" value="SEA_dom_sf"/>
</dbReference>
<feature type="domain" description="SEA" evidence="12">
    <location>
        <begin position="30"/>
        <end position="156"/>
    </location>
</feature>
<dbReference type="InterPro" id="IPR018114">
    <property type="entry name" value="TRYPSIN_HIS"/>
</dbReference>
<dbReference type="InterPro" id="IPR043504">
    <property type="entry name" value="Peptidase_S1_PA_chymotrypsin"/>
</dbReference>
<dbReference type="Gene3D" id="2.40.10.10">
    <property type="entry name" value="Trypsin-like serine proteases"/>
    <property type="match status" value="2"/>
</dbReference>
<dbReference type="PANTHER" id="PTHR24252:SF7">
    <property type="entry name" value="HYALIN"/>
    <property type="match status" value="1"/>
</dbReference>
<keyword evidence="9" id="KW-1015">Disulfide bond</keyword>
<dbReference type="SUPFAM" id="SSF82671">
    <property type="entry name" value="SEA domain"/>
    <property type="match status" value="1"/>
</dbReference>
<organism evidence="14 15">
    <name type="scientific">Vombatus ursinus</name>
    <name type="common">Common wombat</name>
    <dbReference type="NCBI Taxonomy" id="29139"/>
    <lineage>
        <taxon>Eukaryota</taxon>
        <taxon>Metazoa</taxon>
        <taxon>Chordata</taxon>
        <taxon>Craniata</taxon>
        <taxon>Vertebrata</taxon>
        <taxon>Euteleostomi</taxon>
        <taxon>Mammalia</taxon>
        <taxon>Metatheria</taxon>
        <taxon>Diprotodontia</taxon>
        <taxon>Vombatidae</taxon>
        <taxon>Vombatus</taxon>
    </lineage>
</organism>
<keyword evidence="3 11" id="KW-0812">Transmembrane</keyword>
<evidence type="ECO:0000256" key="2">
    <source>
        <dbReference type="ARBA" id="ARBA00022670"/>
    </source>
</evidence>
<evidence type="ECO:0000259" key="12">
    <source>
        <dbReference type="PROSITE" id="PS50024"/>
    </source>
</evidence>
<evidence type="ECO:0000256" key="5">
    <source>
        <dbReference type="ARBA" id="ARBA00022825"/>
    </source>
</evidence>
<evidence type="ECO:0000313" key="14">
    <source>
        <dbReference type="Ensembl" id="ENSVURP00010015952.1"/>
    </source>
</evidence>
<dbReference type="GeneTree" id="ENSGT00940000163094"/>
<evidence type="ECO:0000256" key="11">
    <source>
        <dbReference type="SAM" id="Phobius"/>
    </source>
</evidence>
<dbReference type="GO" id="GO:0004252">
    <property type="term" value="F:serine-type endopeptidase activity"/>
    <property type="evidence" value="ECO:0007669"/>
    <property type="project" value="InterPro"/>
</dbReference>
<dbReference type="RefSeq" id="XP_027692244.1">
    <property type="nucleotide sequence ID" value="XM_027836443.1"/>
</dbReference>
<proteinExistence type="predicted"/>
<keyword evidence="7 11" id="KW-1133">Transmembrane helix</keyword>
<reference evidence="15" key="1">
    <citation type="submission" date="2018-12" db="EMBL/GenBank/DDBJ databases">
        <authorList>
            <person name="Yazar S."/>
        </authorList>
    </citation>
    <scope>NUCLEOTIDE SEQUENCE [LARGE SCALE GENOMIC DNA]</scope>
</reference>
<evidence type="ECO:0000256" key="6">
    <source>
        <dbReference type="ARBA" id="ARBA00022968"/>
    </source>
</evidence>
<dbReference type="InterPro" id="IPR001314">
    <property type="entry name" value="Peptidase_S1A"/>
</dbReference>
<dbReference type="Ensembl" id="ENSVURT00010018138.1">
    <property type="protein sequence ID" value="ENSVURP00010015952.1"/>
    <property type="gene ID" value="ENSVURG00010012220.1"/>
</dbReference>
<dbReference type="PROSITE" id="PS00135">
    <property type="entry name" value="TRYPSIN_SER"/>
    <property type="match status" value="1"/>
</dbReference>
<evidence type="ECO:0000256" key="4">
    <source>
        <dbReference type="ARBA" id="ARBA00022801"/>
    </source>
</evidence>
<keyword evidence="4 10" id="KW-0378">Hydrolase</keyword>
<evidence type="ECO:0000256" key="8">
    <source>
        <dbReference type="ARBA" id="ARBA00023136"/>
    </source>
</evidence>
<dbReference type="PRINTS" id="PR00722">
    <property type="entry name" value="CHYMOTRYPSIN"/>
</dbReference>
<evidence type="ECO:0008006" key="16">
    <source>
        <dbReference type="Google" id="ProtNLM"/>
    </source>
</evidence>
<dbReference type="CDD" id="cd00190">
    <property type="entry name" value="Tryp_SPc"/>
    <property type="match status" value="1"/>
</dbReference>
<dbReference type="GO" id="GO:0016020">
    <property type="term" value="C:membrane"/>
    <property type="evidence" value="ECO:0007669"/>
    <property type="project" value="UniProtKB-SubCell"/>
</dbReference>
<evidence type="ECO:0000256" key="9">
    <source>
        <dbReference type="ARBA" id="ARBA00023157"/>
    </source>
</evidence>